<dbReference type="InterPro" id="IPR043129">
    <property type="entry name" value="ATPase_NBD"/>
</dbReference>
<dbReference type="CDD" id="cd24100">
    <property type="entry name" value="ASKHA_NBD_MJ1051-like_N"/>
    <property type="match status" value="1"/>
</dbReference>
<feature type="domain" description="Carbamoyltransferase" evidence="2">
    <location>
        <begin position="2"/>
        <end position="362"/>
    </location>
</feature>
<dbReference type="AlphaFoldDB" id="A0A828Y5K0"/>
<evidence type="ECO:0000313" key="4">
    <source>
        <dbReference type="EMBL" id="EKO53192.1"/>
    </source>
</evidence>
<dbReference type="Pfam" id="PF16861">
    <property type="entry name" value="Carbam_trans_C"/>
    <property type="match status" value="1"/>
</dbReference>
<dbReference type="InterPro" id="IPR051338">
    <property type="entry name" value="NodU/CmcH_Carbamoyltrnsfr"/>
</dbReference>
<dbReference type="GO" id="GO:0016740">
    <property type="term" value="F:transferase activity"/>
    <property type="evidence" value="ECO:0007669"/>
    <property type="project" value="UniProtKB-KW"/>
</dbReference>
<dbReference type="Proteomes" id="UP000006339">
    <property type="component" value="Unassembled WGS sequence"/>
</dbReference>
<evidence type="ECO:0000256" key="1">
    <source>
        <dbReference type="ARBA" id="ARBA00006129"/>
    </source>
</evidence>
<dbReference type="InterPro" id="IPR003696">
    <property type="entry name" value="Carbtransf_dom"/>
</dbReference>
<dbReference type="InterPro" id="IPR038152">
    <property type="entry name" value="Carbam_trans_C_sf"/>
</dbReference>
<evidence type="ECO:0000313" key="5">
    <source>
        <dbReference type="Proteomes" id="UP000006339"/>
    </source>
</evidence>
<dbReference type="RefSeq" id="WP_004768494.1">
    <property type="nucleotide sequence ID" value="NZ_AKWH02000012.1"/>
</dbReference>
<dbReference type="Pfam" id="PF02543">
    <property type="entry name" value="Carbam_trans_N"/>
    <property type="match status" value="1"/>
</dbReference>
<feature type="domain" description="Carbamoyltransferase C-terminal" evidence="3">
    <location>
        <begin position="417"/>
        <end position="586"/>
    </location>
</feature>
<sequence>MKILGISDTHEAAAALMIDGKIIASSAEERFSRLKSDMGYPSQAIRFCLDFAGIQSQDLDAVVLATNDSPAAHIRIKREATFSIKDWVDEQNLYWKKKFAGENPSYFKLFAENPKYIHDISYNYEGVFSESNGVDQEKFRKVRFNKTKNDLEISEKIIHFIKHEHCHSYYGYYGANIRKKALVFTCEGEGDYSNSTVSIADSDGLVEIAHTKENHLAHYYRYITLILGMKPNQHEYKVMGLAPYASEYEIQKVLPVFEGLLDVKNGNLVKGRKIPDSYFHFIEAFQGLRFDGIAGALQRYLEDRLSAWVLYHIKETGIRDIVFSGGVAQNIKAMKALKDLPEVDNVFVNPISGDGSLCIGACYKYYKNLNQSSDPDSLKNIYLGPSYGKEVVSKAISNRKIKEKFKVIESPNVDEIAKLLSEDKILARCAGRMEFGQRALGNRSILANPSNYDNLRKINQKIKGRDFWMPFTPSLLDYRAGDYLVSPFDSPFMTVAFDSTELARKHLAAAIHPADFTVRPQILKEERNPGYYALIKAFEKYTGVGALLNTSFNLHGEPIVCSPEDALHTLERSELDGVIFDDFLILRT</sequence>
<reference evidence="4" key="1">
    <citation type="submission" date="2012-10" db="EMBL/GenBank/DDBJ databases">
        <authorList>
            <person name="Harkins D.M."/>
            <person name="Durkin A.S."/>
            <person name="Brinkac L.M."/>
            <person name="Selengut J.D."/>
            <person name="Sanka R."/>
            <person name="DePew J."/>
            <person name="Purushe J."/>
            <person name="Picardeau M."/>
            <person name="Werts C."/>
            <person name="Goarant C."/>
            <person name="Vinetz J.M."/>
            <person name="Sutton G.G."/>
            <person name="Nelson W.C."/>
            <person name="Fouts D.E."/>
        </authorList>
    </citation>
    <scope>NUCLEOTIDE SEQUENCE [LARGE SCALE GENOMIC DNA]</scope>
    <source>
        <strain evidence="4">200802841</strain>
    </source>
</reference>
<evidence type="ECO:0000259" key="2">
    <source>
        <dbReference type="Pfam" id="PF02543"/>
    </source>
</evidence>
<gene>
    <name evidence="4" type="ORF">LEP1GSC131_0540</name>
</gene>
<protein>
    <submittedName>
        <fullName evidence="4">Carbamoyltransferase</fullName>
    </submittedName>
</protein>
<dbReference type="Gene3D" id="3.30.420.40">
    <property type="match status" value="2"/>
</dbReference>
<dbReference type="PANTHER" id="PTHR34847">
    <property type="entry name" value="NODULATION PROTEIN U"/>
    <property type="match status" value="1"/>
</dbReference>
<proteinExistence type="inferred from homology"/>
<keyword evidence="5" id="KW-1185">Reference proteome</keyword>
<dbReference type="EMBL" id="AKWH02000012">
    <property type="protein sequence ID" value="EKO53192.1"/>
    <property type="molecule type" value="Genomic_DNA"/>
</dbReference>
<dbReference type="Gene3D" id="3.90.870.20">
    <property type="entry name" value="Carbamoyltransferase, C-terminal domain"/>
    <property type="match status" value="1"/>
</dbReference>
<dbReference type="InterPro" id="IPR031730">
    <property type="entry name" value="Carbam_trans_C"/>
</dbReference>
<name>A0A828Y5K0_9LEPT</name>
<comment type="similarity">
    <text evidence="1">Belongs to the NodU/CmcH family.</text>
</comment>
<accession>A0A828Y5K0</accession>
<comment type="caution">
    <text evidence="4">The sequence shown here is derived from an EMBL/GenBank/DDBJ whole genome shotgun (WGS) entry which is preliminary data.</text>
</comment>
<evidence type="ECO:0000259" key="3">
    <source>
        <dbReference type="Pfam" id="PF16861"/>
    </source>
</evidence>
<dbReference type="PANTHER" id="PTHR34847:SF1">
    <property type="entry name" value="NODULATION PROTEIN U"/>
    <property type="match status" value="1"/>
</dbReference>
<dbReference type="SUPFAM" id="SSF53067">
    <property type="entry name" value="Actin-like ATPase domain"/>
    <property type="match status" value="1"/>
</dbReference>
<organism evidence="4 5">
    <name type="scientific">Leptospira kirschneri str. 200802841</name>
    <dbReference type="NCBI Taxonomy" id="1193047"/>
    <lineage>
        <taxon>Bacteria</taxon>
        <taxon>Pseudomonadati</taxon>
        <taxon>Spirochaetota</taxon>
        <taxon>Spirochaetia</taxon>
        <taxon>Leptospirales</taxon>
        <taxon>Leptospiraceae</taxon>
        <taxon>Leptospira</taxon>
    </lineage>
</organism>